<comment type="subcellular location">
    <subcellularLocation>
        <location evidence="1">Cell membrane</location>
    </subcellularLocation>
</comment>
<keyword evidence="14" id="KW-1185">Reference proteome</keyword>
<evidence type="ECO:0000256" key="6">
    <source>
        <dbReference type="ARBA" id="ARBA00023136"/>
    </source>
</evidence>
<dbReference type="GO" id="GO:0016117">
    <property type="term" value="P:carotenoid biosynthetic process"/>
    <property type="evidence" value="ECO:0007669"/>
    <property type="project" value="UniProtKB-KW"/>
</dbReference>
<dbReference type="RefSeq" id="WP_168008527.1">
    <property type="nucleotide sequence ID" value="NZ_JAATHJ010000029.1"/>
</dbReference>
<keyword evidence="6 11" id="KW-0472">Membrane</keyword>
<sequence>MINLRARGDVLVIWAALITLLIVMVISIQWFVGLQKIPVLVKETVPDGKESVSIVVAARNEEKRIFSAVKTMLDLHAVQLEVIVVNDRSTDGTAAELRRLQEYDDRARLRVIHINSLPDGWLGKNHALYRGAAAASNKWLLFTDADIYFQPSTLQKAVGWCLENKLDHLALIPENRGGTKMYRAFHSYWSIIGVWNFIQLKHAGIGAFNMMKKSVYEACGTHQSLRTAPDDDLKLGKRLVRLGFRQQLGLGSGLVSVQWYETIPETVQGLEKNLFAFMRYHFSAVFFFTALLTFLHIVPFIGVFTAPSAAGIIWGAVLTIYVFMYMWNCRLTGEPPLHVFAMPAAAAVFLYSLNRSAYKTWRRGGVEWRGTVYPLSELKRKS</sequence>
<dbReference type="Gene3D" id="3.90.550.10">
    <property type="entry name" value="Spore Coat Polysaccharide Biosynthesis Protein SpsA, Chain A"/>
    <property type="match status" value="1"/>
</dbReference>
<feature type="domain" description="Glycosyltransferase 2-like" evidence="12">
    <location>
        <begin position="53"/>
        <end position="178"/>
    </location>
</feature>
<evidence type="ECO:0000256" key="5">
    <source>
        <dbReference type="ARBA" id="ARBA00022746"/>
    </source>
</evidence>
<dbReference type="Proteomes" id="UP000752012">
    <property type="component" value="Unassembled WGS sequence"/>
</dbReference>
<reference evidence="13 14" key="1">
    <citation type="submission" date="2020-03" db="EMBL/GenBank/DDBJ databases">
        <title>Assessment of the enzymatic potential of alkaline-tolerant lipase obtained from Bacillus luteus H11 (technogenic soil) for the bioremediation of saline soils contaminated with petroleum substances.</title>
        <authorList>
            <person name="Kalwasinska A."/>
        </authorList>
    </citation>
    <scope>NUCLEOTIDE SEQUENCE [LARGE SCALE GENOMIC DNA]</scope>
    <source>
        <strain evidence="13 14">H11</strain>
    </source>
</reference>
<evidence type="ECO:0000256" key="2">
    <source>
        <dbReference type="ARBA" id="ARBA00022475"/>
    </source>
</evidence>
<name>A0A969PSV9_9BACI</name>
<keyword evidence="11" id="KW-0812">Transmembrane</keyword>
<keyword evidence="2" id="KW-1003">Cell membrane</keyword>
<dbReference type="SUPFAM" id="SSF53448">
    <property type="entry name" value="Nucleotide-diphospho-sugar transferases"/>
    <property type="match status" value="1"/>
</dbReference>
<comment type="function">
    <text evidence="7">Catalyzes the glycosylation of 4,4'-diaponeurosporenoate, i.e. the esterification of glucose at the C1'' position with the carboxyl group of 4,4'-diaponeurosporenic acid, to form glycosyl-4,4'-diaponeurosporenoate. This is a step in the biosynthesis of staphyloxanthin, an orange pigment present in most staphylococci strains.</text>
</comment>
<keyword evidence="5" id="KW-0125">Carotenoid biosynthesis</keyword>
<dbReference type="Pfam" id="PF00535">
    <property type="entry name" value="Glycos_transf_2"/>
    <property type="match status" value="1"/>
</dbReference>
<evidence type="ECO:0000313" key="13">
    <source>
        <dbReference type="EMBL" id="NJP38743.1"/>
    </source>
</evidence>
<keyword evidence="3" id="KW-0328">Glycosyltransferase</keyword>
<evidence type="ECO:0000256" key="9">
    <source>
        <dbReference type="ARBA" id="ARBA00038120"/>
    </source>
</evidence>
<dbReference type="PANTHER" id="PTHR43646">
    <property type="entry name" value="GLYCOSYLTRANSFERASE"/>
    <property type="match status" value="1"/>
</dbReference>
<evidence type="ECO:0000256" key="8">
    <source>
        <dbReference type="ARBA" id="ARBA00037904"/>
    </source>
</evidence>
<proteinExistence type="inferred from homology"/>
<keyword evidence="11" id="KW-1133">Transmembrane helix</keyword>
<comment type="pathway">
    <text evidence="8">Carotenoid biosynthesis; staphyloxanthin biosynthesis; staphyloxanthin from farnesyl diphosphate: step 4/5.</text>
</comment>
<dbReference type="GO" id="GO:0016757">
    <property type="term" value="F:glycosyltransferase activity"/>
    <property type="evidence" value="ECO:0007669"/>
    <property type="project" value="UniProtKB-KW"/>
</dbReference>
<accession>A0A969PSV9</accession>
<dbReference type="EMBL" id="JAATHJ010000029">
    <property type="protein sequence ID" value="NJP38743.1"/>
    <property type="molecule type" value="Genomic_DNA"/>
</dbReference>
<dbReference type="PANTHER" id="PTHR43646:SF2">
    <property type="entry name" value="GLYCOSYLTRANSFERASE 2-LIKE DOMAIN-CONTAINING PROTEIN"/>
    <property type="match status" value="1"/>
</dbReference>
<feature type="transmembrane region" description="Helical" evidence="11">
    <location>
        <begin position="12"/>
        <end position="32"/>
    </location>
</feature>
<dbReference type="AlphaFoldDB" id="A0A969PSV9"/>
<feature type="transmembrane region" description="Helical" evidence="11">
    <location>
        <begin position="308"/>
        <end position="325"/>
    </location>
</feature>
<keyword evidence="4" id="KW-0808">Transferase</keyword>
<evidence type="ECO:0000256" key="4">
    <source>
        <dbReference type="ARBA" id="ARBA00022679"/>
    </source>
</evidence>
<organism evidence="13 14">
    <name type="scientific">Alkalicoccus luteus</name>
    <dbReference type="NCBI Taxonomy" id="1237094"/>
    <lineage>
        <taxon>Bacteria</taxon>
        <taxon>Bacillati</taxon>
        <taxon>Bacillota</taxon>
        <taxon>Bacilli</taxon>
        <taxon>Bacillales</taxon>
        <taxon>Bacillaceae</taxon>
        <taxon>Alkalicoccus</taxon>
    </lineage>
</organism>
<evidence type="ECO:0000256" key="3">
    <source>
        <dbReference type="ARBA" id="ARBA00022676"/>
    </source>
</evidence>
<gene>
    <name evidence="13" type="ORF">HCN83_14335</name>
</gene>
<evidence type="ECO:0000256" key="10">
    <source>
        <dbReference type="ARBA" id="ARBA00040345"/>
    </source>
</evidence>
<dbReference type="GO" id="GO:0005886">
    <property type="term" value="C:plasma membrane"/>
    <property type="evidence" value="ECO:0007669"/>
    <property type="project" value="UniProtKB-SubCell"/>
</dbReference>
<comment type="similarity">
    <text evidence="9">Belongs to the glycosyltransferase 2 family. CrtQ subfamily.</text>
</comment>
<dbReference type="InterPro" id="IPR001173">
    <property type="entry name" value="Glyco_trans_2-like"/>
</dbReference>
<comment type="caution">
    <text evidence="13">The sequence shown here is derived from an EMBL/GenBank/DDBJ whole genome shotgun (WGS) entry which is preliminary data.</text>
</comment>
<feature type="transmembrane region" description="Helical" evidence="11">
    <location>
        <begin position="280"/>
        <end position="301"/>
    </location>
</feature>
<evidence type="ECO:0000256" key="7">
    <source>
        <dbReference type="ARBA" id="ARBA00037281"/>
    </source>
</evidence>
<feature type="transmembrane region" description="Helical" evidence="11">
    <location>
        <begin position="337"/>
        <end position="353"/>
    </location>
</feature>
<evidence type="ECO:0000259" key="12">
    <source>
        <dbReference type="Pfam" id="PF00535"/>
    </source>
</evidence>
<evidence type="ECO:0000313" key="14">
    <source>
        <dbReference type="Proteomes" id="UP000752012"/>
    </source>
</evidence>
<protein>
    <recommendedName>
        <fullName evidence="10">4,4'-diaponeurosporenoate glycosyltransferase</fullName>
    </recommendedName>
</protein>
<evidence type="ECO:0000256" key="11">
    <source>
        <dbReference type="SAM" id="Phobius"/>
    </source>
</evidence>
<evidence type="ECO:0000256" key="1">
    <source>
        <dbReference type="ARBA" id="ARBA00004236"/>
    </source>
</evidence>
<dbReference type="CDD" id="cd00761">
    <property type="entry name" value="Glyco_tranf_GTA_type"/>
    <property type="match status" value="1"/>
</dbReference>
<dbReference type="InterPro" id="IPR029044">
    <property type="entry name" value="Nucleotide-diphossugar_trans"/>
</dbReference>